<evidence type="ECO:0008006" key="3">
    <source>
        <dbReference type="Google" id="ProtNLM"/>
    </source>
</evidence>
<dbReference type="Proteomes" id="UP000237968">
    <property type="component" value="Unassembled WGS sequence"/>
</dbReference>
<evidence type="ECO:0000313" key="1">
    <source>
        <dbReference type="EMBL" id="PRQ05798.1"/>
    </source>
</evidence>
<accession>A0A2S9YL58</accession>
<dbReference type="AlphaFoldDB" id="A0A2S9YL58"/>
<name>A0A2S9YL58_9BACT</name>
<proteinExistence type="predicted"/>
<comment type="caution">
    <text evidence="1">The sequence shown here is derived from an EMBL/GenBank/DDBJ whole genome shotgun (WGS) entry which is preliminary data.</text>
</comment>
<organism evidence="1 2">
    <name type="scientific">Enhygromyxa salina</name>
    <dbReference type="NCBI Taxonomy" id="215803"/>
    <lineage>
        <taxon>Bacteria</taxon>
        <taxon>Pseudomonadati</taxon>
        <taxon>Myxococcota</taxon>
        <taxon>Polyangia</taxon>
        <taxon>Nannocystales</taxon>
        <taxon>Nannocystaceae</taxon>
        <taxon>Enhygromyxa</taxon>
    </lineage>
</organism>
<dbReference type="RefSeq" id="WP_146155167.1">
    <property type="nucleotide sequence ID" value="NZ_PVNK01000005.1"/>
</dbReference>
<sequence length="176" mass="20106">MIWLLDSGPLDRLAQIAEPTWPWPGSLLHVAEMVAWEQRDNTRVHRLLSHQTPANEAWIARHELPIGSPAERMYSTYLRPRRERATRDAGEDASIALCALALTDACFVVADGRAALWAMIELGVGRVASEFDCWKWLHDQGHVSRDDFRRLCTRTQRALSSDPEHRARIPARFVED</sequence>
<reference evidence="1 2" key="1">
    <citation type="submission" date="2018-03" db="EMBL/GenBank/DDBJ databases">
        <title>Draft Genome Sequences of the Obligatory Marine Myxobacteria Enhygromyxa salina SWB005.</title>
        <authorList>
            <person name="Poehlein A."/>
            <person name="Moghaddam J.A."/>
            <person name="Harms H."/>
            <person name="Alanjari M."/>
            <person name="Koenig G.M."/>
            <person name="Daniel R."/>
            <person name="Schaeberle T.F."/>
        </authorList>
    </citation>
    <scope>NUCLEOTIDE SEQUENCE [LARGE SCALE GENOMIC DNA]</scope>
    <source>
        <strain evidence="1 2">SWB005</strain>
    </source>
</reference>
<dbReference type="EMBL" id="PVNK01000005">
    <property type="protein sequence ID" value="PRQ05798.1"/>
    <property type="molecule type" value="Genomic_DNA"/>
</dbReference>
<evidence type="ECO:0000313" key="2">
    <source>
        <dbReference type="Proteomes" id="UP000237968"/>
    </source>
</evidence>
<keyword evidence="2" id="KW-1185">Reference proteome</keyword>
<gene>
    <name evidence="1" type="ORF">ENSA5_01180</name>
</gene>
<protein>
    <recommendedName>
        <fullName evidence="3">PIN domain-containing protein</fullName>
    </recommendedName>
</protein>